<evidence type="ECO:0000256" key="4">
    <source>
        <dbReference type="ARBA" id="ARBA00022857"/>
    </source>
</evidence>
<comment type="caution">
    <text evidence="8">Lacks conserved residue(s) required for the propagation of feature annotation.</text>
</comment>
<evidence type="ECO:0000256" key="8">
    <source>
        <dbReference type="HAMAP-Rule" id="MF_00222"/>
    </source>
</evidence>
<name>A0ABY6GKU1_9PROT</name>
<comment type="similarity">
    <text evidence="8">Belongs to the shikimate dehydrogenase family.</text>
</comment>
<feature type="binding site" evidence="8">
    <location>
        <begin position="50"/>
        <end position="52"/>
    </location>
    <ligand>
        <name>shikimate</name>
        <dbReference type="ChEBI" id="CHEBI:36208"/>
    </ligand>
</feature>
<organism evidence="12 13">
    <name type="scientific">Candidatus Kirkpatrickella diaphorinae</name>
    <dbReference type="NCBI Taxonomy" id="2984322"/>
    <lineage>
        <taxon>Bacteria</taxon>
        <taxon>Pseudomonadati</taxon>
        <taxon>Pseudomonadota</taxon>
        <taxon>Alphaproteobacteria</taxon>
        <taxon>Acetobacterales</taxon>
        <taxon>Acetobacteraceae</taxon>
        <taxon>Candidatus Kirkpatrickella</taxon>
    </lineage>
</organism>
<sequence>MGSDPDAVIADILAQMDRLRPDASRLRLTESFGGTLPQLAGVVGWPLQHTLSPALHNGWLRRYDISGRYLKLPLAPENFRAGIHLLQRLGFRGVNVTIPHKEEAFQIATRKSEIARQCGSANTLIFGDHGEIFGDSTDGAGFCENLRAHGIAIKGRALILGAGGAARAICAALMEEGCDVTIANRSATRAEALCAHLHGLHHVSWNDWPSHLGEVDLLVNTTSLGMQGATEYDWESALLKARDDLSVADIVYVPLETSLLRQARRRGLRTVDGLGMLIEQARVGFRAWFGKDPQADEMTRHALMGALG</sequence>
<feature type="domain" description="Quinate/shikimate 5-dehydrogenase/glutamyl-tRNA reductase" evidence="9">
    <location>
        <begin position="155"/>
        <end position="250"/>
    </location>
</feature>
<dbReference type="NCBIfam" id="TIGR00507">
    <property type="entry name" value="aroE"/>
    <property type="match status" value="1"/>
</dbReference>
<dbReference type="RefSeq" id="WP_319807675.1">
    <property type="nucleotide sequence ID" value="NZ_CP107052.1"/>
</dbReference>
<feature type="binding site" evidence="8">
    <location>
        <position position="138"/>
    </location>
    <ligand>
        <name>shikimate</name>
        <dbReference type="ChEBI" id="CHEBI:36208"/>
    </ligand>
</feature>
<feature type="domain" description="SDH C-terminal" evidence="11">
    <location>
        <begin position="273"/>
        <end position="301"/>
    </location>
</feature>
<keyword evidence="13" id="KW-1185">Reference proteome</keyword>
<accession>A0ABY6GKU1</accession>
<dbReference type="Gene3D" id="3.40.50.10860">
    <property type="entry name" value="Leucine Dehydrogenase, chain A, domain 1"/>
    <property type="match status" value="1"/>
</dbReference>
<evidence type="ECO:0000256" key="1">
    <source>
        <dbReference type="ARBA" id="ARBA00004871"/>
    </source>
</evidence>
<keyword evidence="6 8" id="KW-0057">Aromatic amino acid biosynthesis</keyword>
<dbReference type="HAMAP" id="MF_00222">
    <property type="entry name" value="Shikimate_DH_AroE"/>
    <property type="match status" value="1"/>
</dbReference>
<keyword evidence="5 8" id="KW-0560">Oxidoreductase</keyword>
<dbReference type="PANTHER" id="PTHR21089">
    <property type="entry name" value="SHIKIMATE DEHYDROGENASE"/>
    <property type="match status" value="1"/>
</dbReference>
<feature type="binding site" evidence="8">
    <location>
        <position position="280"/>
    </location>
    <ligand>
        <name>shikimate</name>
        <dbReference type="ChEBI" id="CHEBI:36208"/>
    </ligand>
</feature>
<dbReference type="NCBIfam" id="NF001312">
    <property type="entry name" value="PRK00258.1-4"/>
    <property type="match status" value="1"/>
</dbReference>
<feature type="binding site" evidence="8">
    <location>
        <position position="97"/>
    </location>
    <ligand>
        <name>shikimate</name>
        <dbReference type="ChEBI" id="CHEBI:36208"/>
    </ligand>
</feature>
<dbReference type="SUPFAM" id="SSF51735">
    <property type="entry name" value="NAD(P)-binding Rossmann-fold domains"/>
    <property type="match status" value="1"/>
</dbReference>
<dbReference type="InterPro" id="IPR036291">
    <property type="entry name" value="NAD(P)-bd_dom_sf"/>
</dbReference>
<feature type="binding site" evidence="8">
    <location>
        <position position="273"/>
    </location>
    <ligand>
        <name>NADP(+)</name>
        <dbReference type="ChEBI" id="CHEBI:58349"/>
    </ligand>
</feature>
<reference evidence="12" key="1">
    <citation type="submission" date="2022-10" db="EMBL/GenBank/DDBJ databases">
        <title>Candidatus Kirkpatrella diaphorinas gen. nov., sp. nov., an uncultured endosymbiont identified in a population of Diaphorina citri from Hawaii.</title>
        <authorList>
            <person name="Henry E.M."/>
            <person name="Carlson C.R."/>
            <person name="Kuo Y.-W."/>
        </authorList>
    </citation>
    <scope>NUCLEOTIDE SEQUENCE</scope>
    <source>
        <strain evidence="12">CADCRV1</strain>
    </source>
</reference>
<feature type="binding site" evidence="8">
    <location>
        <position position="113"/>
    </location>
    <ligand>
        <name>NADP(+)</name>
        <dbReference type="ChEBI" id="CHEBI:58349"/>
    </ligand>
</feature>
<comment type="pathway">
    <text evidence="1 8">Metabolic intermediate biosynthesis; chorismate biosynthesis; chorismate from D-erythrose 4-phosphate and phosphoenolpyruvate: step 4/7.</text>
</comment>
<proteinExistence type="inferred from homology"/>
<feature type="binding site" evidence="8">
    <location>
        <position position="122"/>
    </location>
    <ligand>
        <name>shikimate</name>
        <dbReference type="ChEBI" id="CHEBI:36208"/>
    </ligand>
</feature>
<dbReference type="PANTHER" id="PTHR21089:SF1">
    <property type="entry name" value="BIFUNCTIONAL 3-DEHYDROQUINATE DEHYDRATASE_SHIKIMATE DEHYDROGENASE, CHLOROPLASTIC"/>
    <property type="match status" value="1"/>
</dbReference>
<dbReference type="CDD" id="cd01065">
    <property type="entry name" value="NAD_bind_Shikimate_DH"/>
    <property type="match status" value="1"/>
</dbReference>
<dbReference type="Gene3D" id="3.40.50.720">
    <property type="entry name" value="NAD(P)-binding Rossmann-like Domain"/>
    <property type="match status" value="1"/>
</dbReference>
<feature type="binding site" evidence="8">
    <location>
        <begin position="161"/>
        <end position="165"/>
    </location>
    <ligand>
        <name>NADP(+)</name>
        <dbReference type="ChEBI" id="CHEBI:58349"/>
    </ligand>
</feature>
<gene>
    <name evidence="8" type="primary">aroE</name>
    <name evidence="12" type="ORF">N5W20_04290</name>
</gene>
<comment type="function">
    <text evidence="8">Involved in the biosynthesis of the chorismate, which leads to the biosynthesis of aromatic amino acids. Catalyzes the reversible NADPH linked reduction of 3-dehydroshikimate (DHSA) to yield shikimate (SA).</text>
</comment>
<dbReference type="InterPro" id="IPR041121">
    <property type="entry name" value="SDH_C"/>
</dbReference>
<dbReference type="SUPFAM" id="SSF53223">
    <property type="entry name" value="Aminoacid dehydrogenase-like, N-terminal domain"/>
    <property type="match status" value="1"/>
</dbReference>
<protein>
    <recommendedName>
        <fullName evidence="2 8">Shikimate dehydrogenase (NADP(+))</fullName>
        <shortName evidence="8">SDH</shortName>
        <ecNumber evidence="2 8">1.1.1.25</ecNumber>
    </recommendedName>
</protein>
<dbReference type="InterPro" id="IPR022893">
    <property type="entry name" value="Shikimate_DH_fam"/>
</dbReference>
<evidence type="ECO:0000256" key="7">
    <source>
        <dbReference type="ARBA" id="ARBA00049442"/>
    </source>
</evidence>
<evidence type="ECO:0000259" key="10">
    <source>
        <dbReference type="Pfam" id="PF08501"/>
    </source>
</evidence>
<dbReference type="InterPro" id="IPR013708">
    <property type="entry name" value="Shikimate_DH-bd_N"/>
</dbReference>
<dbReference type="InterPro" id="IPR006151">
    <property type="entry name" value="Shikm_DH/Glu-tRNA_Rdtase"/>
</dbReference>
<dbReference type="InterPro" id="IPR046346">
    <property type="entry name" value="Aminoacid_DH-like_N_sf"/>
</dbReference>
<dbReference type="InterPro" id="IPR011342">
    <property type="entry name" value="Shikimate_DH"/>
</dbReference>
<feature type="binding site" evidence="8">
    <location>
        <position position="250"/>
    </location>
    <ligand>
        <name>NADP(+)</name>
        <dbReference type="ChEBI" id="CHEBI:58349"/>
    </ligand>
</feature>
<evidence type="ECO:0000256" key="3">
    <source>
        <dbReference type="ARBA" id="ARBA00022605"/>
    </source>
</evidence>
<dbReference type="EMBL" id="CP107052">
    <property type="protein sequence ID" value="UYH52080.1"/>
    <property type="molecule type" value="Genomic_DNA"/>
</dbReference>
<evidence type="ECO:0000256" key="6">
    <source>
        <dbReference type="ARBA" id="ARBA00023141"/>
    </source>
</evidence>
<evidence type="ECO:0000259" key="9">
    <source>
        <dbReference type="Pfam" id="PF01488"/>
    </source>
</evidence>
<dbReference type="Proteomes" id="UP001163831">
    <property type="component" value="Chromosome"/>
</dbReference>
<evidence type="ECO:0000313" key="12">
    <source>
        <dbReference type="EMBL" id="UYH52080.1"/>
    </source>
</evidence>
<evidence type="ECO:0000256" key="2">
    <source>
        <dbReference type="ARBA" id="ARBA00012962"/>
    </source>
</evidence>
<keyword evidence="4 8" id="KW-0521">NADP</keyword>
<keyword evidence="3 8" id="KW-0028">Amino-acid biosynthesis</keyword>
<dbReference type="GO" id="GO:0004764">
    <property type="term" value="F:shikimate 3-dehydrogenase (NADP+) activity"/>
    <property type="evidence" value="ECO:0007669"/>
    <property type="project" value="UniProtKB-EC"/>
</dbReference>
<feature type="active site" description="Proton acceptor" evidence="8">
    <location>
        <position position="101"/>
    </location>
</feature>
<evidence type="ECO:0000313" key="13">
    <source>
        <dbReference type="Proteomes" id="UP001163831"/>
    </source>
</evidence>
<dbReference type="EC" id="1.1.1.25" evidence="2 8"/>
<evidence type="ECO:0000256" key="5">
    <source>
        <dbReference type="ARBA" id="ARBA00023002"/>
    </source>
</evidence>
<comment type="catalytic activity">
    <reaction evidence="7 8">
        <text>shikimate + NADP(+) = 3-dehydroshikimate + NADPH + H(+)</text>
        <dbReference type="Rhea" id="RHEA:17737"/>
        <dbReference type="ChEBI" id="CHEBI:15378"/>
        <dbReference type="ChEBI" id="CHEBI:16630"/>
        <dbReference type="ChEBI" id="CHEBI:36208"/>
        <dbReference type="ChEBI" id="CHEBI:57783"/>
        <dbReference type="ChEBI" id="CHEBI:58349"/>
        <dbReference type="EC" id="1.1.1.25"/>
    </reaction>
</comment>
<dbReference type="Pfam" id="PF18317">
    <property type="entry name" value="SDH_C"/>
    <property type="match status" value="1"/>
</dbReference>
<feature type="binding site" evidence="8">
    <location>
        <position position="252"/>
    </location>
    <ligand>
        <name>shikimate</name>
        <dbReference type="ChEBI" id="CHEBI:36208"/>
    </ligand>
</feature>
<dbReference type="Pfam" id="PF08501">
    <property type="entry name" value="Shikimate_dh_N"/>
    <property type="match status" value="1"/>
</dbReference>
<evidence type="ECO:0000259" key="11">
    <source>
        <dbReference type="Pfam" id="PF18317"/>
    </source>
</evidence>
<comment type="subunit">
    <text evidence="8">Homodimer.</text>
</comment>
<feature type="domain" description="Shikimate dehydrogenase substrate binding N-terminal" evidence="10">
    <location>
        <begin position="42"/>
        <end position="124"/>
    </location>
</feature>
<dbReference type="Pfam" id="PF01488">
    <property type="entry name" value="Shikimate_DH"/>
    <property type="match status" value="1"/>
</dbReference>